<reference evidence="3" key="1">
    <citation type="submission" date="2016-06" db="UniProtKB">
        <authorList>
            <consortium name="WormBaseParasite"/>
        </authorList>
    </citation>
    <scope>IDENTIFICATION</scope>
</reference>
<evidence type="ECO:0000313" key="1">
    <source>
        <dbReference type="EMBL" id="VDN40663.1"/>
    </source>
</evidence>
<accession>A0A183EPI2</accession>
<protein>
    <submittedName>
        <fullName evidence="3">Lipoprotein</fullName>
    </submittedName>
</protein>
<dbReference type="Proteomes" id="UP000271098">
    <property type="component" value="Unassembled WGS sequence"/>
</dbReference>
<organism evidence="3">
    <name type="scientific">Gongylonema pulchrum</name>
    <dbReference type="NCBI Taxonomy" id="637853"/>
    <lineage>
        <taxon>Eukaryota</taxon>
        <taxon>Metazoa</taxon>
        <taxon>Ecdysozoa</taxon>
        <taxon>Nematoda</taxon>
        <taxon>Chromadorea</taxon>
        <taxon>Rhabditida</taxon>
        <taxon>Spirurina</taxon>
        <taxon>Spiruromorpha</taxon>
        <taxon>Spiruroidea</taxon>
        <taxon>Gongylonematidae</taxon>
        <taxon>Gongylonema</taxon>
    </lineage>
</organism>
<keyword evidence="2" id="KW-1185">Reference proteome</keyword>
<gene>
    <name evidence="1" type="ORF">GPUH_LOCUS22871</name>
</gene>
<dbReference type="EMBL" id="UYRT01096190">
    <property type="protein sequence ID" value="VDN40663.1"/>
    <property type="molecule type" value="Genomic_DNA"/>
</dbReference>
<sequence>MTTVLVRRVSDENLNDCCCTVARSVQIGVNKQTLSMQIQAYTRFGGATEIKTGACSDNRCGQGVDNWNAVRHC</sequence>
<dbReference type="WBParaSite" id="GPUH_0002290001-mRNA-1">
    <property type="protein sequence ID" value="GPUH_0002290001-mRNA-1"/>
    <property type="gene ID" value="GPUH_0002290001"/>
</dbReference>
<reference evidence="1 2" key="2">
    <citation type="submission" date="2018-11" db="EMBL/GenBank/DDBJ databases">
        <authorList>
            <consortium name="Pathogen Informatics"/>
        </authorList>
    </citation>
    <scope>NUCLEOTIDE SEQUENCE [LARGE SCALE GENOMIC DNA]</scope>
</reference>
<evidence type="ECO:0000313" key="2">
    <source>
        <dbReference type="Proteomes" id="UP000271098"/>
    </source>
</evidence>
<proteinExistence type="predicted"/>
<dbReference type="AlphaFoldDB" id="A0A183EPI2"/>
<name>A0A183EPI2_9BILA</name>
<evidence type="ECO:0000313" key="3">
    <source>
        <dbReference type="WBParaSite" id="GPUH_0002290001-mRNA-1"/>
    </source>
</evidence>